<dbReference type="EMBL" id="KZ293508">
    <property type="protein sequence ID" value="PBK59268.1"/>
    <property type="molecule type" value="Genomic_DNA"/>
</dbReference>
<evidence type="ECO:0000313" key="1">
    <source>
        <dbReference type="EMBL" id="PBK59268.1"/>
    </source>
</evidence>
<organism evidence="1 2">
    <name type="scientific">Armillaria solidipes</name>
    <dbReference type="NCBI Taxonomy" id="1076256"/>
    <lineage>
        <taxon>Eukaryota</taxon>
        <taxon>Fungi</taxon>
        <taxon>Dikarya</taxon>
        <taxon>Basidiomycota</taxon>
        <taxon>Agaricomycotina</taxon>
        <taxon>Agaricomycetes</taxon>
        <taxon>Agaricomycetidae</taxon>
        <taxon>Agaricales</taxon>
        <taxon>Marasmiineae</taxon>
        <taxon>Physalacriaceae</taxon>
        <taxon>Armillaria</taxon>
    </lineage>
</organism>
<reference evidence="2" key="1">
    <citation type="journal article" date="2017" name="Nat. Ecol. Evol.">
        <title>Genome expansion and lineage-specific genetic innovations in the forest pathogenic fungi Armillaria.</title>
        <authorList>
            <person name="Sipos G."/>
            <person name="Prasanna A.N."/>
            <person name="Walter M.C."/>
            <person name="O'Connor E."/>
            <person name="Balint B."/>
            <person name="Krizsan K."/>
            <person name="Kiss B."/>
            <person name="Hess J."/>
            <person name="Varga T."/>
            <person name="Slot J."/>
            <person name="Riley R."/>
            <person name="Boka B."/>
            <person name="Rigling D."/>
            <person name="Barry K."/>
            <person name="Lee J."/>
            <person name="Mihaltcheva S."/>
            <person name="LaButti K."/>
            <person name="Lipzen A."/>
            <person name="Waldron R."/>
            <person name="Moloney N.M."/>
            <person name="Sperisen C."/>
            <person name="Kredics L."/>
            <person name="Vagvoelgyi C."/>
            <person name="Patrignani A."/>
            <person name="Fitzpatrick D."/>
            <person name="Nagy I."/>
            <person name="Doyle S."/>
            <person name="Anderson J.B."/>
            <person name="Grigoriev I.V."/>
            <person name="Gueldener U."/>
            <person name="Muensterkoetter M."/>
            <person name="Nagy L.G."/>
        </authorList>
    </citation>
    <scope>NUCLEOTIDE SEQUENCE [LARGE SCALE GENOMIC DNA]</scope>
    <source>
        <strain evidence="2">28-4</strain>
    </source>
</reference>
<sequence>MQVFVVLFLSKFGFIFRTFPAALFLATYRYTISEDPGFIAENHGDAHGSRNDEKTLPLLFSLTRPVSCKIHFYRQYDG</sequence>
<name>A0A2H3AZS8_9AGAR</name>
<accession>A0A2H3AZS8</accession>
<keyword evidence="2" id="KW-1185">Reference proteome</keyword>
<dbReference type="AlphaFoldDB" id="A0A2H3AZS8"/>
<protein>
    <submittedName>
        <fullName evidence="1">Uncharacterized protein</fullName>
    </submittedName>
</protein>
<gene>
    <name evidence="1" type="ORF">ARMSODRAFT_805051</name>
</gene>
<evidence type="ECO:0000313" key="2">
    <source>
        <dbReference type="Proteomes" id="UP000218334"/>
    </source>
</evidence>
<proteinExistence type="predicted"/>
<dbReference type="Proteomes" id="UP000218334">
    <property type="component" value="Unassembled WGS sequence"/>
</dbReference>